<evidence type="ECO:0000313" key="2">
    <source>
        <dbReference type="EMBL" id="MBC3919169.1"/>
    </source>
</evidence>
<reference evidence="2 3" key="1">
    <citation type="submission" date="2020-08" db="EMBL/GenBank/DDBJ databases">
        <title>Novel species isolated from subtropical streams in China.</title>
        <authorList>
            <person name="Lu H."/>
        </authorList>
    </citation>
    <scope>NUCLEOTIDE SEQUENCE [LARGE SCALE GENOMIC DNA]</scope>
    <source>
        <strain evidence="2 3">CY18W</strain>
    </source>
</reference>
<dbReference type="EMBL" id="JACOGF010000008">
    <property type="protein sequence ID" value="MBC3919169.1"/>
    <property type="molecule type" value="Genomic_DNA"/>
</dbReference>
<feature type="compositionally biased region" description="Acidic residues" evidence="1">
    <location>
        <begin position="36"/>
        <end position="53"/>
    </location>
</feature>
<sequence>MKIKNQTMNAGQALPEGAQVRAARSGKKNAQKLIDDDSGDGGDAETGEEFEDELSEARLSRLAAFSSTLRAMRNTAIEARRQMGIEEQWQEDEDHYEAIDDANRTTSARIKPYDFGGTGTGATRAPDAKATRSTVFVPLTRPYVDMASALISDLYLPTDDRNWDGEPTPVPDLVKQAKDMTPLMQAAQQMQLGQDGQHGQQGLDGQAGQSGAAMPASMLARLRNLFVKPGGMQAAQTAATADPAADMTVAAQSAVPAATNPMPGAGMMRGAPADMGVPGLPATPAVTPAPQTVGELAQQEIDAANDAWKKARTRIDDWLTACAYNAEMRKVIKDMARIGVGIMKGPFPKAKSAKAVVRTDQGYAIEIQETVIPASRRVDPWRFYPDPACGEDINNGSYVFEQDFITRSKLRDLVKLDSYIPAQITRCLEEGPISATHGARKSAAEQQADSDLFEIWYFEGQVEWQDMADAGCEVDGEAGDVFHSVVTMVNDHVIKAALSHLDSEEFTYDVTVWQRKSGLWIGDGVARQGRTAQRGLNAAVRNLMDNAGRSARPHTVINRKAVVQGNDPYTWYTRGDADISQVAHAMMFFNVPSMQGELMNIIQYFSKMFEDATGLPMMMQGQQGAAPETVGGMQLLMNNASIVPRDIVRRIDDCITEPHIGRYYEYLMIHGEDDSEKGDFSIHARGSSALMERAAQDQFLVQIAAFATNPAFGLDPELFIEELLKSKRINPQRLKLSDAKKQEMAGRQPPEDARITAAKIMAQAGLAKVQAQAQANGQLQMAQSQAELQRIAQEAGHQQQLLRTGGSTPQMANASARIEQERIRAQTAQMVETSRANAEMARADKEMLIAQQNGEYEMRKLELQREIALLDYANKEKISLNDARTMLAKSAMDNQTKRELAAAEIQLAKNEGLQNRLLSLHTHHTSLVRDEISTPDTP</sequence>
<dbReference type="InterPro" id="IPR056909">
    <property type="entry name" value="SU10_portal"/>
</dbReference>
<comment type="caution">
    <text evidence="2">The sequence shown here is derived from an EMBL/GenBank/DDBJ whole genome shotgun (WGS) entry which is preliminary data.</text>
</comment>
<feature type="region of interest" description="Disordered" evidence="1">
    <location>
        <begin position="188"/>
        <end position="212"/>
    </location>
</feature>
<evidence type="ECO:0000313" key="3">
    <source>
        <dbReference type="Proteomes" id="UP000650424"/>
    </source>
</evidence>
<name>A0ABR6ZU76_9BURK</name>
<feature type="compositionally biased region" description="Polar residues" evidence="1">
    <location>
        <begin position="1"/>
        <end position="10"/>
    </location>
</feature>
<proteinExistence type="predicted"/>
<accession>A0ABR6ZU76</accession>
<feature type="region of interest" description="Disordered" evidence="1">
    <location>
        <begin position="1"/>
        <end position="53"/>
    </location>
</feature>
<protein>
    <recommendedName>
        <fullName evidence="4">Portal protein</fullName>
    </recommendedName>
</protein>
<dbReference type="Pfam" id="PF23899">
    <property type="entry name" value="SU10_portal"/>
    <property type="match status" value="1"/>
</dbReference>
<dbReference type="RefSeq" id="WP_186948432.1">
    <property type="nucleotide sequence ID" value="NZ_JACOGF010000008.1"/>
</dbReference>
<keyword evidence="3" id="KW-1185">Reference proteome</keyword>
<dbReference type="Proteomes" id="UP000650424">
    <property type="component" value="Unassembled WGS sequence"/>
</dbReference>
<evidence type="ECO:0008006" key="4">
    <source>
        <dbReference type="Google" id="ProtNLM"/>
    </source>
</evidence>
<organism evidence="2 3">
    <name type="scientific">Undibacterium hunanense</name>
    <dbReference type="NCBI Taxonomy" id="2762292"/>
    <lineage>
        <taxon>Bacteria</taxon>
        <taxon>Pseudomonadati</taxon>
        <taxon>Pseudomonadota</taxon>
        <taxon>Betaproteobacteria</taxon>
        <taxon>Burkholderiales</taxon>
        <taxon>Oxalobacteraceae</taxon>
        <taxon>Undibacterium</taxon>
    </lineage>
</organism>
<evidence type="ECO:0000256" key="1">
    <source>
        <dbReference type="SAM" id="MobiDB-lite"/>
    </source>
</evidence>
<gene>
    <name evidence="2" type="ORF">H8L32_16880</name>
</gene>